<keyword evidence="2" id="KW-1185">Reference proteome</keyword>
<reference evidence="1 2" key="1">
    <citation type="submission" date="2021-03" db="EMBL/GenBank/DDBJ databases">
        <title>Flavobacterium Flabelliformis Sp. Nov. And Flavobacterium Geliluteum Sp. Nov., Two Novel Multidrug Resistant Psychrophilic Species Isolated From Antarctica.</title>
        <authorList>
            <person name="Kralova S."/>
            <person name="Busse H.J."/>
            <person name="Bezdicek M."/>
            <person name="Nykrynova M."/>
            <person name="Kroupova E."/>
            <person name="Krsek D."/>
            <person name="Sedlacek I."/>
        </authorList>
    </citation>
    <scope>NUCLEOTIDE SEQUENCE [LARGE SCALE GENOMIC DNA]</scope>
    <source>
        <strain evidence="1 2">P4023</strain>
    </source>
</reference>
<proteinExistence type="predicted"/>
<dbReference type="EMBL" id="JAGFBU010000002">
    <property type="protein sequence ID" value="MBP4141457.1"/>
    <property type="molecule type" value="Genomic_DNA"/>
</dbReference>
<evidence type="ECO:0000313" key="1">
    <source>
        <dbReference type="EMBL" id="MBP4141457.1"/>
    </source>
</evidence>
<dbReference type="Gene3D" id="2.40.160.50">
    <property type="entry name" value="membrane protein fhac: a member of the omp85/tpsb transporter family"/>
    <property type="match status" value="1"/>
</dbReference>
<dbReference type="Proteomes" id="UP000674217">
    <property type="component" value="Unassembled WGS sequence"/>
</dbReference>
<sequence>MCWNTSAQNFYLKIKGKNNLENKTIDSLIYNTKHKNIKSLTDEIKAFSLKLTKLGYIDNITDDAKLINDSIYISEFILGEKIKSLIISLDTDSLLTSIISSSIKNNKIELPYNEIDFFLKEASQKLEKTGYALAKLKLINIERNQNILYADLKLETAQKRNLNTITIRYAEEEMTKFPKGQLKQINKKYQNTIFNQKTVEKINDDFNKFSFVNQVKYPEILFTKDSTTIYVYLEKRKSNNFDGFLGFSNNEDKKVTLNGYLDLKLDNILGSGEELSVYWKSDGNNQKSFKGSLEIPYLFKSPVGIKTQLNIFRQDSTFQNTNIAIDLSYFINYSSRIYIGYHTTESSNIQNLESNLISDFNNSFITSSFEYTKFNNPNTSFPIKTQIGTSLALGSREIKNLTNNTTNQQFIINLNIIHNILLNNKSAIELKTQNYYMQSKRYLANELFRFGGLNSIRGFPENSLNAYYYSTITTEYRYLITPNLYIHSILDYSILKNKLEFSNSIYTENLIGLGAGIGINTKNGLFKIAVANGNNTKNKFETYNTIIHISYNVKF</sequence>
<gene>
    <name evidence="1" type="ORF">J3S90_06555</name>
</gene>
<evidence type="ECO:0008006" key="3">
    <source>
        <dbReference type="Google" id="ProtNLM"/>
    </source>
</evidence>
<organism evidence="1 2">
    <name type="scientific">Flavobacterium flabelliforme</name>
    <dbReference type="NCBI Taxonomy" id="2816119"/>
    <lineage>
        <taxon>Bacteria</taxon>
        <taxon>Pseudomonadati</taxon>
        <taxon>Bacteroidota</taxon>
        <taxon>Flavobacteriia</taxon>
        <taxon>Flavobacteriales</taxon>
        <taxon>Flavobacteriaceae</taxon>
        <taxon>Flavobacterium</taxon>
    </lineage>
</organism>
<name>A0ABS5CS62_9FLAO</name>
<protein>
    <recommendedName>
        <fullName evidence="3">Bacterial surface antigen (D15) domain-containing protein</fullName>
    </recommendedName>
</protein>
<accession>A0ABS5CS62</accession>
<comment type="caution">
    <text evidence="1">The sequence shown here is derived from an EMBL/GenBank/DDBJ whole genome shotgun (WGS) entry which is preliminary data.</text>
</comment>
<evidence type="ECO:0000313" key="2">
    <source>
        <dbReference type="Proteomes" id="UP000674217"/>
    </source>
</evidence>